<evidence type="ECO:0000256" key="7">
    <source>
        <dbReference type="ARBA" id="ARBA00022801"/>
    </source>
</evidence>
<evidence type="ECO:0000256" key="5">
    <source>
        <dbReference type="ARBA" id="ARBA00022692"/>
    </source>
</evidence>
<evidence type="ECO:0000256" key="8">
    <source>
        <dbReference type="ARBA" id="ARBA00022833"/>
    </source>
</evidence>
<gene>
    <name evidence="12" type="ORF">ABE65_014975</name>
</gene>
<protein>
    <submittedName>
        <fullName evidence="12">Uncharacterized protein</fullName>
    </submittedName>
</protein>
<evidence type="ECO:0000313" key="12">
    <source>
        <dbReference type="EMBL" id="ANC78027.1"/>
    </source>
</evidence>
<evidence type="ECO:0000256" key="9">
    <source>
        <dbReference type="ARBA" id="ARBA00022989"/>
    </source>
</evidence>
<keyword evidence="8" id="KW-0862">Zinc</keyword>
<dbReference type="GO" id="GO:0016020">
    <property type="term" value="C:membrane"/>
    <property type="evidence" value="ECO:0007669"/>
    <property type="project" value="UniProtKB-SubCell"/>
</dbReference>
<keyword evidence="11" id="KW-0472">Membrane</keyword>
<dbReference type="Proteomes" id="UP000076623">
    <property type="component" value="Chromosome"/>
</dbReference>
<accession>A0A160IPF0</accession>
<sequence>MIKLIIEFIRKIKINPAFWVVIFGAVYTGHFREIIVWFFVVLIHEMGHFAGARLFNWRVSRIDILPFGGAAVVEEHGTRPFHEEVWVAVLGPLQHIWLTGVAYVLSQSNIISADDFSWFFLLNLTLFLFNLLPIWPLDGGKVIFALVSKWIPYREAQQKFLIGSAVFLVIGGAWQLSLQPSHLNLWVICLFLGLAHILEWRSRHYVFMRFLLNRLQQSNVNDARTIIVPPTWSLSKVTHHLVKGVTHSIVIKNLSPTTINEKQLLEAYFYNHSPECAIGKVFR</sequence>
<evidence type="ECO:0000313" key="13">
    <source>
        <dbReference type="Proteomes" id="UP000076623"/>
    </source>
</evidence>
<evidence type="ECO:0000256" key="1">
    <source>
        <dbReference type="ARBA" id="ARBA00001947"/>
    </source>
</evidence>
<evidence type="ECO:0000256" key="11">
    <source>
        <dbReference type="ARBA" id="ARBA00023136"/>
    </source>
</evidence>
<name>A0A160IPF0_9BACL</name>
<dbReference type="STRING" id="1221500.ABE65_014975"/>
<evidence type="ECO:0000256" key="3">
    <source>
        <dbReference type="ARBA" id="ARBA00007931"/>
    </source>
</evidence>
<proteinExistence type="inferred from homology"/>
<keyword evidence="10" id="KW-0482">Metalloprotease</keyword>
<organism evidence="12 13">
    <name type="scientific">Fictibacillus phosphorivorans</name>
    <dbReference type="NCBI Taxonomy" id="1221500"/>
    <lineage>
        <taxon>Bacteria</taxon>
        <taxon>Bacillati</taxon>
        <taxon>Bacillota</taxon>
        <taxon>Bacilli</taxon>
        <taxon>Bacillales</taxon>
        <taxon>Fictibacillaceae</taxon>
        <taxon>Fictibacillus</taxon>
    </lineage>
</organism>
<dbReference type="GO" id="GO:0006508">
    <property type="term" value="P:proteolysis"/>
    <property type="evidence" value="ECO:0007669"/>
    <property type="project" value="UniProtKB-KW"/>
</dbReference>
<keyword evidence="13" id="KW-1185">Reference proteome</keyword>
<comment type="subcellular location">
    <subcellularLocation>
        <location evidence="2">Membrane</location>
        <topology evidence="2">Multi-pass membrane protein</topology>
    </subcellularLocation>
</comment>
<dbReference type="EMBL" id="CP015378">
    <property type="protein sequence ID" value="ANC78027.1"/>
    <property type="molecule type" value="Genomic_DNA"/>
</dbReference>
<evidence type="ECO:0000256" key="2">
    <source>
        <dbReference type="ARBA" id="ARBA00004141"/>
    </source>
</evidence>
<dbReference type="OrthoDB" id="166377at2"/>
<dbReference type="InterPro" id="IPR008915">
    <property type="entry name" value="Peptidase_M50"/>
</dbReference>
<dbReference type="RefSeq" id="WP_082861457.1">
    <property type="nucleotide sequence ID" value="NZ_CP015378.1"/>
</dbReference>
<evidence type="ECO:0000256" key="6">
    <source>
        <dbReference type="ARBA" id="ARBA00022723"/>
    </source>
</evidence>
<keyword evidence="4" id="KW-0645">Protease</keyword>
<evidence type="ECO:0000256" key="4">
    <source>
        <dbReference type="ARBA" id="ARBA00022670"/>
    </source>
</evidence>
<dbReference type="KEGG" id="fpn:ABE65_014975"/>
<dbReference type="AlphaFoldDB" id="A0A160IPF0"/>
<keyword evidence="6" id="KW-0479">Metal-binding</keyword>
<reference evidence="12 13" key="1">
    <citation type="submission" date="2016-04" db="EMBL/GenBank/DDBJ databases">
        <title>Complete genome sequence of Fictibacillus phosphorivorans G25-29, a strain toxic to nematodes.</title>
        <authorList>
            <person name="Zheng Z."/>
        </authorList>
    </citation>
    <scope>NUCLEOTIDE SEQUENCE [LARGE SCALE GENOMIC DNA]</scope>
    <source>
        <strain evidence="12 13">G25-29</strain>
    </source>
</reference>
<comment type="cofactor">
    <cofactor evidence="1">
        <name>Zn(2+)</name>
        <dbReference type="ChEBI" id="CHEBI:29105"/>
    </cofactor>
</comment>
<keyword evidence="7" id="KW-0378">Hydrolase</keyword>
<dbReference type="PANTHER" id="PTHR39188:SF3">
    <property type="entry name" value="STAGE IV SPORULATION PROTEIN FB"/>
    <property type="match status" value="1"/>
</dbReference>
<dbReference type="GO" id="GO:0046872">
    <property type="term" value="F:metal ion binding"/>
    <property type="evidence" value="ECO:0007669"/>
    <property type="project" value="UniProtKB-KW"/>
</dbReference>
<keyword evidence="5" id="KW-0812">Transmembrane</keyword>
<dbReference type="GO" id="GO:0008237">
    <property type="term" value="F:metallopeptidase activity"/>
    <property type="evidence" value="ECO:0007669"/>
    <property type="project" value="UniProtKB-KW"/>
</dbReference>
<keyword evidence="9" id="KW-1133">Transmembrane helix</keyword>
<dbReference type="Pfam" id="PF02163">
    <property type="entry name" value="Peptidase_M50"/>
    <property type="match status" value="2"/>
</dbReference>
<dbReference type="PANTHER" id="PTHR39188">
    <property type="entry name" value="MEMBRANE-ASSOCIATED ZINC METALLOPROTEASE M50B"/>
    <property type="match status" value="1"/>
</dbReference>
<evidence type="ECO:0000256" key="10">
    <source>
        <dbReference type="ARBA" id="ARBA00023049"/>
    </source>
</evidence>
<comment type="similarity">
    <text evidence="3">Belongs to the peptidase M50B family.</text>
</comment>